<dbReference type="EMBL" id="CP031422">
    <property type="protein sequence ID" value="AZS38745.1"/>
    <property type="molecule type" value="Genomic_DNA"/>
</dbReference>
<dbReference type="AlphaFoldDB" id="A0A3Q9J2N9"/>
<reference evidence="2 3" key="1">
    <citation type="submission" date="2018-08" db="EMBL/GenBank/DDBJ databases">
        <title>Microbacterium oxydans strain HG3.</title>
        <authorList>
            <person name="ORTET P."/>
        </authorList>
    </citation>
    <scope>NUCLEOTIDE SEQUENCE [LARGE SCALE GENOMIC DNA]</scope>
    <source>
        <strain evidence="2 3">HG3</strain>
    </source>
</reference>
<evidence type="ECO:0000313" key="3">
    <source>
        <dbReference type="Proteomes" id="UP000274841"/>
    </source>
</evidence>
<dbReference type="InterPro" id="IPR016181">
    <property type="entry name" value="Acyl_CoA_acyltransferase"/>
</dbReference>
<protein>
    <recommendedName>
        <fullName evidence="4">N-acetyltransferase domain-containing protein</fullName>
    </recommendedName>
</protein>
<accession>A0A3Q9J2N9</accession>
<dbReference type="Gene3D" id="3.40.630.30">
    <property type="match status" value="1"/>
</dbReference>
<gene>
    <name evidence="2" type="ORF">CVS54_00042</name>
</gene>
<dbReference type="Proteomes" id="UP000274841">
    <property type="component" value="Chromosome"/>
</dbReference>
<sequence>MRSCGASHESRGTPSATRRSCSPDPTIVLQDDTFVEERVRGRGIGRALKVANLRLLMTLPESSASRFLQTYTAPTNAPMLALNRSVGFTEVDVLTVLEGPLG</sequence>
<evidence type="ECO:0008006" key="4">
    <source>
        <dbReference type="Google" id="ProtNLM"/>
    </source>
</evidence>
<feature type="region of interest" description="Disordered" evidence="1">
    <location>
        <begin position="1"/>
        <end position="24"/>
    </location>
</feature>
<evidence type="ECO:0000313" key="2">
    <source>
        <dbReference type="EMBL" id="AZS38745.1"/>
    </source>
</evidence>
<dbReference type="KEGG" id="moy:CVS54_00042"/>
<proteinExistence type="predicted"/>
<name>A0A3Q9J2N9_9MICO</name>
<organism evidence="2 3">
    <name type="scientific">Microbacterium oxydans</name>
    <dbReference type="NCBI Taxonomy" id="82380"/>
    <lineage>
        <taxon>Bacteria</taxon>
        <taxon>Bacillati</taxon>
        <taxon>Actinomycetota</taxon>
        <taxon>Actinomycetes</taxon>
        <taxon>Micrococcales</taxon>
        <taxon>Microbacteriaceae</taxon>
        <taxon>Microbacterium</taxon>
    </lineage>
</organism>
<evidence type="ECO:0000256" key="1">
    <source>
        <dbReference type="SAM" id="MobiDB-lite"/>
    </source>
</evidence>
<dbReference type="SUPFAM" id="SSF55729">
    <property type="entry name" value="Acyl-CoA N-acyltransferases (Nat)"/>
    <property type="match status" value="1"/>
</dbReference>